<feature type="chain" id="PRO_5015454941" evidence="1">
    <location>
        <begin position="21"/>
        <end position="435"/>
    </location>
</feature>
<reference evidence="2 3" key="1">
    <citation type="submission" date="2018-02" db="EMBL/GenBank/DDBJ databases">
        <title>Solimicrobium silvestre gen. nov., sp. nov., isolated from alpine forest soil.</title>
        <authorList>
            <person name="Margesin R."/>
            <person name="Albuquerque L."/>
            <person name="Zhang D.-C."/>
            <person name="Froufe H.J.C."/>
            <person name="Severino R."/>
            <person name="Roxo I."/>
            <person name="Egas C."/>
            <person name="Da Costa M.S."/>
        </authorList>
    </citation>
    <scope>NUCLEOTIDE SEQUENCE [LARGE SCALE GENOMIC DNA]</scope>
    <source>
        <strain evidence="2 3">S20-91</strain>
    </source>
</reference>
<dbReference type="SUPFAM" id="SSF56935">
    <property type="entry name" value="Porins"/>
    <property type="match status" value="1"/>
</dbReference>
<name>A0A2S9GUB6_9BURK</name>
<keyword evidence="1" id="KW-0732">Signal</keyword>
<dbReference type="RefSeq" id="WP_105533708.1">
    <property type="nucleotide sequence ID" value="NZ_PUGF01000025.1"/>
</dbReference>
<dbReference type="PROSITE" id="PS51257">
    <property type="entry name" value="PROKAR_LIPOPROTEIN"/>
    <property type="match status" value="1"/>
</dbReference>
<protein>
    <submittedName>
        <fullName evidence="2">Uncharacterized protein</fullName>
    </submittedName>
</protein>
<evidence type="ECO:0000256" key="1">
    <source>
        <dbReference type="SAM" id="SignalP"/>
    </source>
</evidence>
<comment type="caution">
    <text evidence="2">The sequence shown here is derived from an EMBL/GenBank/DDBJ whole genome shotgun (WGS) entry which is preliminary data.</text>
</comment>
<evidence type="ECO:0000313" key="3">
    <source>
        <dbReference type="Proteomes" id="UP000237839"/>
    </source>
</evidence>
<sequence>MYKKYSTVAIWLLATGFISAACADNVTPPDTMTMPKQSIFSFSSFGTIGVVQTNTDNGIYTTGTEKNGATTSSDFGPDTKLGGQLDAKFNDYLSATVQLFSKQNAVGSYNPDVEWAFGKLKMGNGFSLRLGRIGAPFFMSSDFRNVGYTNITVRTPVDVYALVPVRSFDGGDILYETSLGNTTLNGQFWMGRSSVLEGENASGDEQILLHNIAGINFSAENGPFTVRFGTMKTRLGTSGTGLNGFNGLLGELNQASGLLPALSSLGTIANDLAIDNKFATFTDLGIIFDSGNWIASSEVVKRKTESTYISTVTAWYATLGYRIQKFTPYLSFSGRNVNSVTSVSAPAITPLLPAVDQQAVLALVGGANSLLISTNEKTGALGVRWDAGKNYDIKAEYQQIQVPAGSAGIFSKVTGGSYTTDTHVSVFSLCLDFVF</sequence>
<gene>
    <name evidence="2" type="ORF">S2091_3969</name>
</gene>
<keyword evidence="3" id="KW-1185">Reference proteome</keyword>
<accession>A0A2S9GUB6</accession>
<evidence type="ECO:0000313" key="2">
    <source>
        <dbReference type="EMBL" id="PRC91298.1"/>
    </source>
</evidence>
<dbReference type="Proteomes" id="UP000237839">
    <property type="component" value="Unassembled WGS sequence"/>
</dbReference>
<dbReference type="AlphaFoldDB" id="A0A2S9GUB6"/>
<dbReference type="OrthoDB" id="197869at2"/>
<proteinExistence type="predicted"/>
<feature type="signal peptide" evidence="1">
    <location>
        <begin position="1"/>
        <end position="20"/>
    </location>
</feature>
<dbReference type="EMBL" id="PUGF01000025">
    <property type="protein sequence ID" value="PRC91298.1"/>
    <property type="molecule type" value="Genomic_DNA"/>
</dbReference>
<organism evidence="2 3">
    <name type="scientific">Solimicrobium silvestre</name>
    <dbReference type="NCBI Taxonomy" id="2099400"/>
    <lineage>
        <taxon>Bacteria</taxon>
        <taxon>Pseudomonadati</taxon>
        <taxon>Pseudomonadota</taxon>
        <taxon>Betaproteobacteria</taxon>
        <taxon>Burkholderiales</taxon>
        <taxon>Oxalobacteraceae</taxon>
        <taxon>Solimicrobium</taxon>
    </lineage>
</organism>